<organism evidence="5 6">
    <name type="scientific">Nesterenkonia cremea</name>
    <dbReference type="NCBI Taxonomy" id="1882340"/>
    <lineage>
        <taxon>Bacteria</taxon>
        <taxon>Bacillati</taxon>
        <taxon>Actinomycetota</taxon>
        <taxon>Actinomycetes</taxon>
        <taxon>Micrococcales</taxon>
        <taxon>Micrococcaceae</taxon>
        <taxon>Nesterenkonia</taxon>
    </lineage>
</organism>
<dbReference type="RefSeq" id="WP_188682120.1">
    <property type="nucleotide sequence ID" value="NZ_BMIS01000001.1"/>
</dbReference>
<name>A0A917AK88_9MICC</name>
<proteinExistence type="predicted"/>
<dbReference type="Pfam" id="PF00356">
    <property type="entry name" value="LacI"/>
    <property type="match status" value="1"/>
</dbReference>
<evidence type="ECO:0000256" key="2">
    <source>
        <dbReference type="ARBA" id="ARBA00023125"/>
    </source>
</evidence>
<keyword evidence="3" id="KW-0804">Transcription</keyword>
<dbReference type="Gene3D" id="1.10.260.40">
    <property type="entry name" value="lambda repressor-like DNA-binding domains"/>
    <property type="match status" value="1"/>
</dbReference>
<reference evidence="5" key="1">
    <citation type="journal article" date="2014" name="Int. J. Syst. Evol. Microbiol.">
        <title>Complete genome sequence of Corynebacterium casei LMG S-19264T (=DSM 44701T), isolated from a smear-ripened cheese.</title>
        <authorList>
            <consortium name="US DOE Joint Genome Institute (JGI-PGF)"/>
            <person name="Walter F."/>
            <person name="Albersmeier A."/>
            <person name="Kalinowski J."/>
            <person name="Ruckert C."/>
        </authorList>
    </citation>
    <scope>NUCLEOTIDE SEQUENCE</scope>
    <source>
        <strain evidence="5">CGMCC 1.15388</strain>
    </source>
</reference>
<sequence>MSPHTRSTMKDVAELAGVSPKTVSNVLTGAAGVREETRTKVESAMAELDFVPNLSARGLRNGRSGVIGLALPDVGSAFSASITHEMLEAAHERGLMIQVEETAAEPEREYDLVSRARTHQVDGLILNPVRLEDSVVEHVGHLPPVVLIGEVEQHRTDRVFINSPVAARLSAQHMIQQGACRVAVLGGSQAAATDSKATMGQRLQGYVDGLREHGLPTPEELQVEVIEWTVEGGARGMQELLDREVAFDAVIAFTDSIAMGALHVLHSAGIRVPEDVLISGFDDVQHAAYTWPALTTISFDHRVYVDQALDLLAERIADRSIEPRAVEIPHTLTVRQSTDARPAGYLPTPRT</sequence>
<keyword evidence="2" id="KW-0238">DNA-binding</keyword>
<dbReference type="PROSITE" id="PS50932">
    <property type="entry name" value="HTH_LACI_2"/>
    <property type="match status" value="1"/>
</dbReference>
<dbReference type="SUPFAM" id="SSF53822">
    <property type="entry name" value="Periplasmic binding protein-like I"/>
    <property type="match status" value="1"/>
</dbReference>
<dbReference type="EMBL" id="BMIS01000001">
    <property type="protein sequence ID" value="GGE58939.1"/>
    <property type="molecule type" value="Genomic_DNA"/>
</dbReference>
<dbReference type="SMART" id="SM00354">
    <property type="entry name" value="HTH_LACI"/>
    <property type="match status" value="1"/>
</dbReference>
<keyword evidence="6" id="KW-1185">Reference proteome</keyword>
<dbReference type="PROSITE" id="PS00356">
    <property type="entry name" value="HTH_LACI_1"/>
    <property type="match status" value="1"/>
</dbReference>
<keyword evidence="1" id="KW-0805">Transcription regulation</keyword>
<accession>A0A917AK88</accession>
<protein>
    <submittedName>
        <fullName evidence="5">LacI family transcriptional regulator</fullName>
    </submittedName>
</protein>
<dbReference type="CDD" id="cd06267">
    <property type="entry name" value="PBP1_LacI_sugar_binding-like"/>
    <property type="match status" value="1"/>
</dbReference>
<evidence type="ECO:0000313" key="6">
    <source>
        <dbReference type="Proteomes" id="UP000633136"/>
    </source>
</evidence>
<dbReference type="GO" id="GO:0003700">
    <property type="term" value="F:DNA-binding transcription factor activity"/>
    <property type="evidence" value="ECO:0007669"/>
    <property type="project" value="TreeGrafter"/>
</dbReference>
<dbReference type="SUPFAM" id="SSF47413">
    <property type="entry name" value="lambda repressor-like DNA-binding domains"/>
    <property type="match status" value="1"/>
</dbReference>
<dbReference type="InterPro" id="IPR010982">
    <property type="entry name" value="Lambda_DNA-bd_dom_sf"/>
</dbReference>
<reference evidence="5" key="2">
    <citation type="submission" date="2020-09" db="EMBL/GenBank/DDBJ databases">
        <authorList>
            <person name="Sun Q."/>
            <person name="Zhou Y."/>
        </authorList>
    </citation>
    <scope>NUCLEOTIDE SEQUENCE</scope>
    <source>
        <strain evidence="5">CGMCC 1.15388</strain>
    </source>
</reference>
<dbReference type="CDD" id="cd01392">
    <property type="entry name" value="HTH_LacI"/>
    <property type="match status" value="1"/>
</dbReference>
<evidence type="ECO:0000256" key="3">
    <source>
        <dbReference type="ARBA" id="ARBA00023163"/>
    </source>
</evidence>
<dbReference type="AlphaFoldDB" id="A0A917AK88"/>
<dbReference type="Pfam" id="PF13377">
    <property type="entry name" value="Peripla_BP_3"/>
    <property type="match status" value="1"/>
</dbReference>
<evidence type="ECO:0000259" key="4">
    <source>
        <dbReference type="PROSITE" id="PS50932"/>
    </source>
</evidence>
<dbReference type="InterPro" id="IPR000843">
    <property type="entry name" value="HTH_LacI"/>
</dbReference>
<dbReference type="InterPro" id="IPR028082">
    <property type="entry name" value="Peripla_BP_I"/>
</dbReference>
<dbReference type="GO" id="GO:0000976">
    <property type="term" value="F:transcription cis-regulatory region binding"/>
    <property type="evidence" value="ECO:0007669"/>
    <property type="project" value="TreeGrafter"/>
</dbReference>
<dbReference type="PANTHER" id="PTHR30146">
    <property type="entry name" value="LACI-RELATED TRANSCRIPTIONAL REPRESSOR"/>
    <property type="match status" value="1"/>
</dbReference>
<gene>
    <name evidence="5" type="ORF">GCM10011401_02060</name>
</gene>
<evidence type="ECO:0000313" key="5">
    <source>
        <dbReference type="EMBL" id="GGE58939.1"/>
    </source>
</evidence>
<feature type="domain" description="HTH lacI-type" evidence="4">
    <location>
        <begin position="7"/>
        <end position="61"/>
    </location>
</feature>
<dbReference type="PANTHER" id="PTHR30146:SF109">
    <property type="entry name" value="HTH-TYPE TRANSCRIPTIONAL REGULATOR GALS"/>
    <property type="match status" value="1"/>
</dbReference>
<evidence type="ECO:0000256" key="1">
    <source>
        <dbReference type="ARBA" id="ARBA00023015"/>
    </source>
</evidence>
<comment type="caution">
    <text evidence="5">The sequence shown here is derived from an EMBL/GenBank/DDBJ whole genome shotgun (WGS) entry which is preliminary data.</text>
</comment>
<dbReference type="InterPro" id="IPR046335">
    <property type="entry name" value="LacI/GalR-like_sensor"/>
</dbReference>
<dbReference type="Proteomes" id="UP000633136">
    <property type="component" value="Unassembled WGS sequence"/>
</dbReference>
<dbReference type="Gene3D" id="3.40.50.2300">
    <property type="match status" value="2"/>
</dbReference>